<evidence type="ECO:0000313" key="4">
    <source>
        <dbReference type="EMBL" id="KAF6212831.1"/>
    </source>
</evidence>
<dbReference type="SMART" id="SM00690">
    <property type="entry name" value="DM5"/>
    <property type="match status" value="1"/>
</dbReference>
<protein>
    <recommendedName>
        <fullName evidence="3">DUF243 domain-containing protein</fullName>
    </recommendedName>
</protein>
<feature type="region of interest" description="Disordered" evidence="1">
    <location>
        <begin position="159"/>
        <end position="202"/>
    </location>
</feature>
<keyword evidence="2" id="KW-0732">Signal</keyword>
<dbReference type="InterPro" id="IPR004145">
    <property type="entry name" value="DUF243"/>
</dbReference>
<keyword evidence="5" id="KW-1185">Reference proteome</keyword>
<sequence>MKFFMILASVGAALARPEASIGGGYSSGGGFGNGIAVDSYAAPSGSGSGYPRARPQYGVPPVVQKYVYVHVPPPEPVYTKPKKPTPPPPPPQKNYKIVFIKAPTPPPPQVPDIPVIAPPAEQKTLIYVLVKKPEEAPEITIPTPAPTQPSKPEVYFIRYKTQKEEGYGPSGVPENIPSDSYDGPSPASPPSSYGVPSGSGPY</sequence>
<reference evidence="4" key="1">
    <citation type="journal article" date="2021" name="Mol. Ecol. Resour.">
        <title>Apolygus lucorum genome provides insights into omnivorousness and mesophyll feeding.</title>
        <authorList>
            <person name="Liu Y."/>
            <person name="Liu H."/>
            <person name="Wang H."/>
            <person name="Huang T."/>
            <person name="Liu B."/>
            <person name="Yang B."/>
            <person name="Yin L."/>
            <person name="Li B."/>
            <person name="Zhang Y."/>
            <person name="Zhang S."/>
            <person name="Jiang F."/>
            <person name="Zhang X."/>
            <person name="Ren Y."/>
            <person name="Wang B."/>
            <person name="Wang S."/>
            <person name="Lu Y."/>
            <person name="Wu K."/>
            <person name="Fan W."/>
            <person name="Wang G."/>
        </authorList>
    </citation>
    <scope>NUCLEOTIDE SEQUENCE</scope>
    <source>
        <strain evidence="4">12Hb</strain>
    </source>
</reference>
<feature type="signal peptide" evidence="2">
    <location>
        <begin position="1"/>
        <end position="15"/>
    </location>
</feature>
<dbReference type="PANTHER" id="PTHR31927">
    <property type="entry name" value="FI07246P-RELATED-RELATED"/>
    <property type="match status" value="1"/>
</dbReference>
<feature type="chain" id="PRO_5043960853" description="DUF243 domain-containing protein" evidence="2">
    <location>
        <begin position="16"/>
        <end position="202"/>
    </location>
</feature>
<dbReference type="Proteomes" id="UP000466442">
    <property type="component" value="Unassembled WGS sequence"/>
</dbReference>
<organism evidence="4 5">
    <name type="scientific">Apolygus lucorum</name>
    <name type="common">Small green plant bug</name>
    <name type="synonym">Lygocoris lucorum</name>
    <dbReference type="NCBI Taxonomy" id="248454"/>
    <lineage>
        <taxon>Eukaryota</taxon>
        <taxon>Metazoa</taxon>
        <taxon>Ecdysozoa</taxon>
        <taxon>Arthropoda</taxon>
        <taxon>Hexapoda</taxon>
        <taxon>Insecta</taxon>
        <taxon>Pterygota</taxon>
        <taxon>Neoptera</taxon>
        <taxon>Paraneoptera</taxon>
        <taxon>Hemiptera</taxon>
        <taxon>Heteroptera</taxon>
        <taxon>Panheteroptera</taxon>
        <taxon>Cimicomorpha</taxon>
        <taxon>Miridae</taxon>
        <taxon>Mirini</taxon>
        <taxon>Apolygus</taxon>
    </lineage>
</organism>
<comment type="caution">
    <text evidence="4">The sequence shown here is derived from an EMBL/GenBank/DDBJ whole genome shotgun (WGS) entry which is preliminary data.</text>
</comment>
<gene>
    <name evidence="4" type="ORF">GE061_010540</name>
</gene>
<dbReference type="EMBL" id="WIXP02000003">
    <property type="protein sequence ID" value="KAF6212831.1"/>
    <property type="molecule type" value="Genomic_DNA"/>
</dbReference>
<evidence type="ECO:0000256" key="2">
    <source>
        <dbReference type="SAM" id="SignalP"/>
    </source>
</evidence>
<proteinExistence type="predicted"/>
<dbReference type="Pfam" id="PF03103">
    <property type="entry name" value="DUF243"/>
    <property type="match status" value="1"/>
</dbReference>
<feature type="compositionally biased region" description="Low complexity" evidence="1">
    <location>
        <begin position="177"/>
        <end position="202"/>
    </location>
</feature>
<dbReference type="GO" id="GO:0040003">
    <property type="term" value="P:chitin-based cuticle development"/>
    <property type="evidence" value="ECO:0007669"/>
    <property type="project" value="TreeGrafter"/>
</dbReference>
<feature type="domain" description="DUF243" evidence="3">
    <location>
        <begin position="61"/>
        <end position="162"/>
    </location>
</feature>
<dbReference type="GO" id="GO:0062129">
    <property type="term" value="C:chitin-based extracellular matrix"/>
    <property type="evidence" value="ECO:0007669"/>
    <property type="project" value="TreeGrafter"/>
</dbReference>
<evidence type="ECO:0000313" key="5">
    <source>
        <dbReference type="Proteomes" id="UP000466442"/>
    </source>
</evidence>
<evidence type="ECO:0000259" key="3">
    <source>
        <dbReference type="SMART" id="SM00690"/>
    </source>
</evidence>
<accession>A0A6A4K6C2</accession>
<evidence type="ECO:0000256" key="1">
    <source>
        <dbReference type="SAM" id="MobiDB-lite"/>
    </source>
</evidence>
<dbReference type="AlphaFoldDB" id="A0A6A4K6C2"/>
<name>A0A6A4K6C2_APOLU</name>
<dbReference type="GO" id="GO:0008010">
    <property type="term" value="F:structural constituent of chitin-based larval cuticle"/>
    <property type="evidence" value="ECO:0007669"/>
    <property type="project" value="TreeGrafter"/>
</dbReference>